<dbReference type="OrthoDB" id="9804819at2"/>
<accession>A0A364K9A3</accession>
<dbReference type="InterPro" id="IPR017871">
    <property type="entry name" value="ABC_transporter-like_CS"/>
</dbReference>
<dbReference type="InterPro" id="IPR027417">
    <property type="entry name" value="P-loop_NTPase"/>
</dbReference>
<dbReference type="CDD" id="cd03264">
    <property type="entry name" value="ABC_drug_resistance_like"/>
    <property type="match status" value="1"/>
</dbReference>
<dbReference type="SUPFAM" id="SSF52540">
    <property type="entry name" value="P-loop containing nucleoside triphosphate hydrolases"/>
    <property type="match status" value="1"/>
</dbReference>
<evidence type="ECO:0000259" key="5">
    <source>
        <dbReference type="PROSITE" id="PS50893"/>
    </source>
</evidence>
<dbReference type="GO" id="GO:0016887">
    <property type="term" value="F:ATP hydrolysis activity"/>
    <property type="evidence" value="ECO:0007669"/>
    <property type="project" value="InterPro"/>
</dbReference>
<dbReference type="SMART" id="SM00382">
    <property type="entry name" value="AAA"/>
    <property type="match status" value="1"/>
</dbReference>
<protein>
    <submittedName>
        <fullName evidence="6">ABC transporter ATP-binding protein</fullName>
    </submittedName>
</protein>
<dbReference type="EMBL" id="QJKK01000001">
    <property type="protein sequence ID" value="RAL26873.1"/>
    <property type="molecule type" value="Genomic_DNA"/>
</dbReference>
<evidence type="ECO:0000256" key="2">
    <source>
        <dbReference type="ARBA" id="ARBA00022448"/>
    </source>
</evidence>
<name>A0A364K9A3_9BACL</name>
<reference evidence="6 7" key="1">
    <citation type="submission" date="2018-06" db="EMBL/GenBank/DDBJ databases">
        <title>Thermoflavimicrobium daqus sp. nov., a thermophilic microbe isolated from Moutai-flavour Daqu.</title>
        <authorList>
            <person name="Wang X."/>
            <person name="Zhou H."/>
        </authorList>
    </citation>
    <scope>NUCLEOTIDE SEQUENCE [LARGE SCALE GENOMIC DNA]</scope>
    <source>
        <strain evidence="6 7">FBKL4.011</strain>
    </source>
</reference>
<organism evidence="6 7">
    <name type="scientific">Thermoflavimicrobium daqui</name>
    <dbReference type="NCBI Taxonomy" id="2137476"/>
    <lineage>
        <taxon>Bacteria</taxon>
        <taxon>Bacillati</taxon>
        <taxon>Bacillota</taxon>
        <taxon>Bacilli</taxon>
        <taxon>Bacillales</taxon>
        <taxon>Thermoactinomycetaceae</taxon>
        <taxon>Thermoflavimicrobium</taxon>
    </lineage>
</organism>
<keyword evidence="3" id="KW-0547">Nucleotide-binding</keyword>
<dbReference type="RefSeq" id="WP_113657478.1">
    <property type="nucleotide sequence ID" value="NZ_KZ845663.1"/>
</dbReference>
<proteinExistence type="inferred from homology"/>
<keyword evidence="2" id="KW-0813">Transport</keyword>
<sequence>MNLTIQQVSKKYKNKVALRDINVQFTSGIIGLLGPNGAGKSTLMRIIATLDQPSSGQIRWNGTDIAKKPKKLREELGFLPQDFGVYPGLNAIEFLEYMASIKGVPMKIARKRINELIVALNLTENCKYPIGGYSGGMKQRVGIAQALLNDPKLLIVDEPTVGLDPEERIRFRQLLSTLAHDRLIILSTHIVSDIESIATQIALLHQGQLLAYMQPEKLIQNIEGKVWKCIVTSDQFNRIQKQYLVSQAVYRSEGMEIRVISDQPPCSEAKKVAATLEDVYLYYTTLEK</sequence>
<comment type="caution">
    <text evidence="6">The sequence shown here is derived from an EMBL/GenBank/DDBJ whole genome shotgun (WGS) entry which is preliminary data.</text>
</comment>
<dbReference type="GO" id="GO:0005524">
    <property type="term" value="F:ATP binding"/>
    <property type="evidence" value="ECO:0007669"/>
    <property type="project" value="UniProtKB-KW"/>
</dbReference>
<dbReference type="PANTHER" id="PTHR43335:SF2">
    <property type="entry name" value="ABC TRANSPORTER, ATP-BINDING PROTEIN"/>
    <property type="match status" value="1"/>
</dbReference>
<dbReference type="InterPro" id="IPR003593">
    <property type="entry name" value="AAA+_ATPase"/>
</dbReference>
<evidence type="ECO:0000256" key="3">
    <source>
        <dbReference type="ARBA" id="ARBA00022741"/>
    </source>
</evidence>
<dbReference type="PROSITE" id="PS50893">
    <property type="entry name" value="ABC_TRANSPORTER_2"/>
    <property type="match status" value="1"/>
</dbReference>
<keyword evidence="4 6" id="KW-0067">ATP-binding</keyword>
<dbReference type="Pfam" id="PF00005">
    <property type="entry name" value="ABC_tran"/>
    <property type="match status" value="1"/>
</dbReference>
<reference evidence="6 7" key="2">
    <citation type="submission" date="2018-06" db="EMBL/GenBank/DDBJ databases">
        <authorList>
            <person name="Zhirakovskaya E."/>
        </authorList>
    </citation>
    <scope>NUCLEOTIDE SEQUENCE [LARGE SCALE GENOMIC DNA]</scope>
    <source>
        <strain evidence="6 7">FBKL4.011</strain>
    </source>
</reference>
<gene>
    <name evidence="6" type="ORF">DL897_02160</name>
</gene>
<comment type="similarity">
    <text evidence="1">Belongs to the ABC transporter superfamily.</text>
</comment>
<dbReference type="PANTHER" id="PTHR43335">
    <property type="entry name" value="ABC TRANSPORTER, ATP-BINDING PROTEIN"/>
    <property type="match status" value="1"/>
</dbReference>
<feature type="domain" description="ABC transporter" evidence="5">
    <location>
        <begin position="3"/>
        <end position="231"/>
    </location>
</feature>
<evidence type="ECO:0000313" key="6">
    <source>
        <dbReference type="EMBL" id="RAL26873.1"/>
    </source>
</evidence>
<dbReference type="Gene3D" id="3.40.50.300">
    <property type="entry name" value="P-loop containing nucleotide triphosphate hydrolases"/>
    <property type="match status" value="1"/>
</dbReference>
<dbReference type="PROSITE" id="PS00211">
    <property type="entry name" value="ABC_TRANSPORTER_1"/>
    <property type="match status" value="1"/>
</dbReference>
<evidence type="ECO:0000313" key="7">
    <source>
        <dbReference type="Proteomes" id="UP000251213"/>
    </source>
</evidence>
<dbReference type="InterPro" id="IPR003439">
    <property type="entry name" value="ABC_transporter-like_ATP-bd"/>
</dbReference>
<evidence type="ECO:0000256" key="4">
    <source>
        <dbReference type="ARBA" id="ARBA00022840"/>
    </source>
</evidence>
<keyword evidence="7" id="KW-1185">Reference proteome</keyword>
<evidence type="ECO:0000256" key="1">
    <source>
        <dbReference type="ARBA" id="ARBA00005417"/>
    </source>
</evidence>
<dbReference type="Proteomes" id="UP000251213">
    <property type="component" value="Unassembled WGS sequence"/>
</dbReference>
<dbReference type="AlphaFoldDB" id="A0A364K9A3"/>